<dbReference type="RefSeq" id="WP_233086961.1">
    <property type="nucleotide sequence ID" value="NZ_BAABWN010000015.1"/>
</dbReference>
<dbReference type="PANTHER" id="PTHR11620">
    <property type="entry name" value="60S RIBOSOMAL PROTEIN L23A"/>
    <property type="match status" value="1"/>
</dbReference>
<evidence type="ECO:0000256" key="4">
    <source>
        <dbReference type="HAMAP-Rule" id="MF_01369"/>
    </source>
</evidence>
<gene>
    <name evidence="4 5" type="primary">rplW</name>
    <name evidence="5" type="ORF">NBRC116591_36280</name>
</gene>
<dbReference type="EMBL" id="BAABWN010000015">
    <property type="protein sequence ID" value="GAA6169817.1"/>
    <property type="molecule type" value="Genomic_DNA"/>
</dbReference>
<comment type="similarity">
    <text evidence="1 4">Belongs to the universal ribosomal protein uL23 family.</text>
</comment>
<keyword evidence="3 4" id="KW-0687">Ribonucleoprotein</keyword>
<dbReference type="Proteomes" id="UP001465153">
    <property type="component" value="Unassembled WGS sequence"/>
</dbReference>
<comment type="caution">
    <text evidence="5">The sequence shown here is derived from an EMBL/GenBank/DDBJ whole genome shotgun (WGS) entry which is preliminary data.</text>
</comment>
<dbReference type="Pfam" id="PF00276">
    <property type="entry name" value="Ribosomal_L23"/>
    <property type="match status" value="1"/>
</dbReference>
<organism evidence="5 6">
    <name type="scientific">Sessilibacter corallicola</name>
    <dbReference type="NCBI Taxonomy" id="2904075"/>
    <lineage>
        <taxon>Bacteria</taxon>
        <taxon>Pseudomonadati</taxon>
        <taxon>Pseudomonadota</taxon>
        <taxon>Gammaproteobacteria</taxon>
        <taxon>Cellvibrionales</taxon>
        <taxon>Cellvibrionaceae</taxon>
        <taxon>Sessilibacter</taxon>
    </lineage>
</organism>
<keyword evidence="4" id="KW-0699">rRNA-binding</keyword>
<dbReference type="HAMAP" id="MF_01369_B">
    <property type="entry name" value="Ribosomal_uL23_B"/>
    <property type="match status" value="1"/>
</dbReference>
<sequence length="99" mass="11281">MSFQERIYKVILAPIQSEKSAIAVELSNQYGFKVMVDATKEEIKAAIEKLYEVNVVGVQTLNVKGKTKRTRHGLGKRNDWKKAYVRVQEGQEIDLQVAE</sequence>
<proteinExistence type="inferred from homology"/>
<dbReference type="GO" id="GO:0005840">
    <property type="term" value="C:ribosome"/>
    <property type="evidence" value="ECO:0007669"/>
    <property type="project" value="UniProtKB-KW"/>
</dbReference>
<protein>
    <recommendedName>
        <fullName evidence="4">Large ribosomal subunit protein uL23</fullName>
    </recommendedName>
</protein>
<dbReference type="NCBIfam" id="NF004359">
    <property type="entry name" value="PRK05738.1-3"/>
    <property type="match status" value="1"/>
</dbReference>
<evidence type="ECO:0000256" key="3">
    <source>
        <dbReference type="ARBA" id="ARBA00023274"/>
    </source>
</evidence>
<comment type="function">
    <text evidence="4">One of the early assembly proteins it binds 23S rRNA. One of the proteins that surrounds the polypeptide exit tunnel on the outside of the ribosome. Forms the main docking site for trigger factor binding to the ribosome.</text>
</comment>
<dbReference type="NCBIfam" id="NF004363">
    <property type="entry name" value="PRK05738.2-4"/>
    <property type="match status" value="1"/>
</dbReference>
<comment type="subunit">
    <text evidence="4">Part of the 50S ribosomal subunit. Contacts protein L29, and trigger factor when it is bound to the ribosome.</text>
</comment>
<dbReference type="InterPro" id="IPR013025">
    <property type="entry name" value="Ribosomal_uL23-like"/>
</dbReference>
<keyword evidence="4" id="KW-0694">RNA-binding</keyword>
<evidence type="ECO:0000313" key="5">
    <source>
        <dbReference type="EMBL" id="GAA6169817.1"/>
    </source>
</evidence>
<keyword evidence="6" id="KW-1185">Reference proteome</keyword>
<dbReference type="InterPro" id="IPR012677">
    <property type="entry name" value="Nucleotide-bd_a/b_plait_sf"/>
</dbReference>
<keyword evidence="2 4" id="KW-0689">Ribosomal protein</keyword>
<evidence type="ECO:0000256" key="1">
    <source>
        <dbReference type="ARBA" id="ARBA00006700"/>
    </source>
</evidence>
<name>A0ABQ0AE15_9GAMM</name>
<dbReference type="Gene3D" id="3.30.70.330">
    <property type="match status" value="1"/>
</dbReference>
<dbReference type="InterPro" id="IPR012678">
    <property type="entry name" value="Ribosomal_uL23/eL15/eS24_sf"/>
</dbReference>
<reference evidence="5 6" key="1">
    <citation type="submission" date="2024-04" db="EMBL/GenBank/DDBJ databases">
        <title>Draft genome sequence of Sessilibacter corallicola NBRC 116591.</title>
        <authorList>
            <person name="Miyakawa T."/>
            <person name="Kusuya Y."/>
            <person name="Miura T."/>
        </authorList>
    </citation>
    <scope>NUCLEOTIDE SEQUENCE [LARGE SCALE GENOMIC DNA]</scope>
    <source>
        <strain evidence="5 6">KU-00831-HH</strain>
    </source>
</reference>
<dbReference type="SUPFAM" id="SSF54189">
    <property type="entry name" value="Ribosomal proteins S24e, L23 and L15e"/>
    <property type="match status" value="1"/>
</dbReference>
<evidence type="ECO:0000313" key="6">
    <source>
        <dbReference type="Proteomes" id="UP001465153"/>
    </source>
</evidence>
<accession>A0ABQ0AE15</accession>
<evidence type="ECO:0000256" key="2">
    <source>
        <dbReference type="ARBA" id="ARBA00022980"/>
    </source>
</evidence>